<name>A0ABU0STY4_9ACTN</name>
<evidence type="ECO:0000313" key="3">
    <source>
        <dbReference type="Proteomes" id="UP001230328"/>
    </source>
</evidence>
<gene>
    <name evidence="2" type="ORF">QF035_004577</name>
</gene>
<accession>A0ABU0STY4</accession>
<comment type="caution">
    <text evidence="2">The sequence shown here is derived from an EMBL/GenBank/DDBJ whole genome shotgun (WGS) entry which is preliminary data.</text>
</comment>
<keyword evidence="3" id="KW-1185">Reference proteome</keyword>
<sequence length="48" mass="5037">MAARATPDLNPGVTRVAHCATRANSALTGGDRLRGSAPEPPLLKRRRG</sequence>
<proteinExistence type="predicted"/>
<protein>
    <submittedName>
        <fullName evidence="2">Uncharacterized protein</fullName>
    </submittedName>
</protein>
<reference evidence="2 3" key="1">
    <citation type="submission" date="2023-07" db="EMBL/GenBank/DDBJ databases">
        <title>Comparative genomics of wheat-associated soil bacteria to identify genetic determinants of phenazine resistance.</title>
        <authorList>
            <person name="Mouncey N."/>
        </authorList>
    </citation>
    <scope>NUCLEOTIDE SEQUENCE [LARGE SCALE GENOMIC DNA]</scope>
    <source>
        <strain evidence="2 3">V2I4</strain>
    </source>
</reference>
<evidence type="ECO:0000313" key="2">
    <source>
        <dbReference type="EMBL" id="MDQ1026995.1"/>
    </source>
</evidence>
<evidence type="ECO:0000256" key="1">
    <source>
        <dbReference type="SAM" id="MobiDB-lite"/>
    </source>
</evidence>
<feature type="region of interest" description="Disordered" evidence="1">
    <location>
        <begin position="24"/>
        <end position="48"/>
    </location>
</feature>
<dbReference type="Proteomes" id="UP001230328">
    <property type="component" value="Unassembled WGS sequence"/>
</dbReference>
<dbReference type="EMBL" id="JAUSZI010000002">
    <property type="protein sequence ID" value="MDQ1026995.1"/>
    <property type="molecule type" value="Genomic_DNA"/>
</dbReference>
<organism evidence="2 3">
    <name type="scientific">Streptomyces umbrinus</name>
    <dbReference type="NCBI Taxonomy" id="67370"/>
    <lineage>
        <taxon>Bacteria</taxon>
        <taxon>Bacillati</taxon>
        <taxon>Actinomycetota</taxon>
        <taxon>Actinomycetes</taxon>
        <taxon>Kitasatosporales</taxon>
        <taxon>Streptomycetaceae</taxon>
        <taxon>Streptomyces</taxon>
        <taxon>Streptomyces phaeochromogenes group</taxon>
    </lineage>
</organism>